<dbReference type="EMBL" id="HACA01019731">
    <property type="protein sequence ID" value="CDW37092.1"/>
    <property type="molecule type" value="Transcribed_RNA"/>
</dbReference>
<feature type="region of interest" description="Disordered" evidence="1">
    <location>
        <begin position="1"/>
        <end position="43"/>
    </location>
</feature>
<proteinExistence type="predicted"/>
<sequence length="43" mass="5117">MREKKRKMICSEDSLDLPKRNKKKEKNIDNLDAWPPGECTIEQ</sequence>
<dbReference type="AlphaFoldDB" id="A0A0K2UGJ3"/>
<protein>
    <submittedName>
        <fullName evidence="2">Uncharacterized protein</fullName>
    </submittedName>
</protein>
<reference evidence="2" key="1">
    <citation type="submission" date="2014-05" db="EMBL/GenBank/DDBJ databases">
        <authorList>
            <person name="Chronopoulou M."/>
        </authorList>
    </citation>
    <scope>NUCLEOTIDE SEQUENCE</scope>
    <source>
        <tissue evidence="2">Whole organism</tissue>
    </source>
</reference>
<name>A0A0K2UGJ3_LEPSM</name>
<accession>A0A0K2UGJ3</accession>
<evidence type="ECO:0000256" key="1">
    <source>
        <dbReference type="SAM" id="MobiDB-lite"/>
    </source>
</evidence>
<organism evidence="2">
    <name type="scientific">Lepeophtheirus salmonis</name>
    <name type="common">Salmon louse</name>
    <name type="synonym">Caligus salmonis</name>
    <dbReference type="NCBI Taxonomy" id="72036"/>
    <lineage>
        <taxon>Eukaryota</taxon>
        <taxon>Metazoa</taxon>
        <taxon>Ecdysozoa</taxon>
        <taxon>Arthropoda</taxon>
        <taxon>Crustacea</taxon>
        <taxon>Multicrustacea</taxon>
        <taxon>Hexanauplia</taxon>
        <taxon>Copepoda</taxon>
        <taxon>Siphonostomatoida</taxon>
        <taxon>Caligidae</taxon>
        <taxon>Lepeophtheirus</taxon>
    </lineage>
</organism>
<evidence type="ECO:0000313" key="2">
    <source>
        <dbReference type="EMBL" id="CDW37092.1"/>
    </source>
</evidence>